<organism evidence="2 3">
    <name type="scientific">Amantichitinum ursilacus</name>
    <dbReference type="NCBI Taxonomy" id="857265"/>
    <lineage>
        <taxon>Bacteria</taxon>
        <taxon>Pseudomonadati</taxon>
        <taxon>Pseudomonadota</taxon>
        <taxon>Betaproteobacteria</taxon>
        <taxon>Neisseriales</taxon>
        <taxon>Chitinibacteraceae</taxon>
        <taxon>Amantichitinum</taxon>
    </lineage>
</organism>
<sequence>MKTRDKTLVPRNPFAVAASLRKAGAHEKTEKTKRRDARQALKRELAQADFKKGGSKTKTGAFLTNAPVLVFAATH</sequence>
<dbReference type="RefSeq" id="WP_053939190.1">
    <property type="nucleotide sequence ID" value="NZ_LAQT01000030.1"/>
</dbReference>
<proteinExistence type="predicted"/>
<name>A0A0N0XJ28_9NEIS</name>
<dbReference type="Proteomes" id="UP000037939">
    <property type="component" value="Unassembled WGS sequence"/>
</dbReference>
<protein>
    <submittedName>
        <fullName evidence="2">Uncharacterized protein</fullName>
    </submittedName>
</protein>
<evidence type="ECO:0000256" key="1">
    <source>
        <dbReference type="SAM" id="MobiDB-lite"/>
    </source>
</evidence>
<keyword evidence="3" id="KW-1185">Reference proteome</keyword>
<comment type="caution">
    <text evidence="2">The sequence shown here is derived from an EMBL/GenBank/DDBJ whole genome shotgun (WGS) entry which is preliminary data.</text>
</comment>
<reference evidence="2 3" key="1">
    <citation type="submission" date="2015-07" db="EMBL/GenBank/DDBJ databases">
        <title>Draft genome sequence of the Amantichitinum ursilacus IGB-41, a new chitin-degrading bacterium.</title>
        <authorList>
            <person name="Kirstahler P."/>
            <person name="Guenther M."/>
            <person name="Grumaz C."/>
            <person name="Rupp S."/>
            <person name="Zibek S."/>
            <person name="Sohn K."/>
        </authorList>
    </citation>
    <scope>NUCLEOTIDE SEQUENCE [LARGE SCALE GENOMIC DNA]</scope>
    <source>
        <strain evidence="2 3">IGB-41</strain>
    </source>
</reference>
<evidence type="ECO:0000313" key="2">
    <source>
        <dbReference type="EMBL" id="KPC50292.1"/>
    </source>
</evidence>
<evidence type="ECO:0000313" key="3">
    <source>
        <dbReference type="Proteomes" id="UP000037939"/>
    </source>
</evidence>
<dbReference type="PATRIC" id="fig|857265.3.peg.3687"/>
<feature type="region of interest" description="Disordered" evidence="1">
    <location>
        <begin position="20"/>
        <end position="39"/>
    </location>
</feature>
<gene>
    <name evidence="2" type="ORF">WG78_18015</name>
</gene>
<accession>A0A0N0XJ28</accession>
<dbReference type="AlphaFoldDB" id="A0A0N0XJ28"/>
<dbReference type="OrthoDB" id="8596046at2"/>
<dbReference type="STRING" id="857265.WG78_18015"/>
<dbReference type="EMBL" id="LAQT01000030">
    <property type="protein sequence ID" value="KPC50292.1"/>
    <property type="molecule type" value="Genomic_DNA"/>
</dbReference>